<dbReference type="GO" id="GO:0003700">
    <property type="term" value="F:DNA-binding transcription factor activity"/>
    <property type="evidence" value="ECO:0007669"/>
    <property type="project" value="InterPro"/>
</dbReference>
<organism evidence="5 6">
    <name type="scientific">Ureibacillus xyleni</name>
    <dbReference type="NCBI Taxonomy" id="614648"/>
    <lineage>
        <taxon>Bacteria</taxon>
        <taxon>Bacillati</taxon>
        <taxon>Bacillota</taxon>
        <taxon>Bacilli</taxon>
        <taxon>Bacillales</taxon>
        <taxon>Caryophanaceae</taxon>
        <taxon>Ureibacillus</taxon>
    </lineage>
</organism>
<dbReference type="PANTHER" id="PTHR42756">
    <property type="entry name" value="TRANSCRIPTIONAL REGULATOR, MARR"/>
    <property type="match status" value="1"/>
</dbReference>
<evidence type="ECO:0000313" key="6">
    <source>
        <dbReference type="Proteomes" id="UP000219636"/>
    </source>
</evidence>
<dbReference type="OrthoDB" id="2626899at2"/>
<dbReference type="AlphaFoldDB" id="A0A285S2R1"/>
<name>A0A285S2R1_9BACL</name>
<dbReference type="InterPro" id="IPR036388">
    <property type="entry name" value="WH-like_DNA-bd_sf"/>
</dbReference>
<reference evidence="6" key="1">
    <citation type="submission" date="2017-08" db="EMBL/GenBank/DDBJ databases">
        <authorList>
            <person name="Varghese N."/>
            <person name="Submissions S."/>
        </authorList>
    </citation>
    <scope>NUCLEOTIDE SEQUENCE [LARGE SCALE GENOMIC DNA]</scope>
    <source>
        <strain evidence="6">JC22</strain>
    </source>
</reference>
<dbReference type="GO" id="GO:0003677">
    <property type="term" value="F:DNA binding"/>
    <property type="evidence" value="ECO:0007669"/>
    <property type="project" value="UniProtKB-KW"/>
</dbReference>
<dbReference type="PROSITE" id="PS50995">
    <property type="entry name" value="HTH_MARR_2"/>
    <property type="match status" value="1"/>
</dbReference>
<dbReference type="SMART" id="SM00347">
    <property type="entry name" value="HTH_MARR"/>
    <property type="match status" value="1"/>
</dbReference>
<gene>
    <name evidence="5" type="ORF">SAMN05880501_102161</name>
</gene>
<keyword evidence="6" id="KW-1185">Reference proteome</keyword>
<keyword evidence="1" id="KW-0805">Transcription regulation</keyword>
<proteinExistence type="predicted"/>
<dbReference type="SUPFAM" id="SSF46785">
    <property type="entry name" value="Winged helix' DNA-binding domain"/>
    <property type="match status" value="1"/>
</dbReference>
<keyword evidence="3" id="KW-0804">Transcription</keyword>
<dbReference type="Pfam" id="PF12802">
    <property type="entry name" value="MarR_2"/>
    <property type="match status" value="1"/>
</dbReference>
<accession>A0A285S2R1</accession>
<evidence type="ECO:0000259" key="4">
    <source>
        <dbReference type="PROSITE" id="PS50995"/>
    </source>
</evidence>
<dbReference type="InterPro" id="IPR036390">
    <property type="entry name" value="WH_DNA-bd_sf"/>
</dbReference>
<evidence type="ECO:0000256" key="3">
    <source>
        <dbReference type="ARBA" id="ARBA00023163"/>
    </source>
</evidence>
<dbReference type="PANTHER" id="PTHR42756:SF1">
    <property type="entry name" value="TRANSCRIPTIONAL REPRESSOR OF EMRAB OPERON"/>
    <property type="match status" value="1"/>
</dbReference>
<evidence type="ECO:0000256" key="2">
    <source>
        <dbReference type="ARBA" id="ARBA00023125"/>
    </source>
</evidence>
<dbReference type="Gene3D" id="1.10.10.10">
    <property type="entry name" value="Winged helix-like DNA-binding domain superfamily/Winged helix DNA-binding domain"/>
    <property type="match status" value="1"/>
</dbReference>
<dbReference type="EMBL" id="OBMQ01000002">
    <property type="protein sequence ID" value="SOB99179.1"/>
    <property type="molecule type" value="Genomic_DNA"/>
</dbReference>
<dbReference type="InterPro" id="IPR000835">
    <property type="entry name" value="HTH_MarR-typ"/>
</dbReference>
<dbReference type="RefSeq" id="WP_097072519.1">
    <property type="nucleotide sequence ID" value="NZ_OBMQ01000002.1"/>
</dbReference>
<keyword evidence="2 5" id="KW-0238">DNA-binding</keyword>
<protein>
    <submittedName>
        <fullName evidence="5">DNA-binding MarR family transcriptional regulator</fullName>
    </submittedName>
</protein>
<feature type="domain" description="HTH marR-type" evidence="4">
    <location>
        <begin position="1"/>
        <end position="137"/>
    </location>
</feature>
<sequence length="169" mass="19079">MNRAEFIGKSINFIHRFTMKSLQKTAEEHGVTIPQIRVIGDVYAHKTVSIKQLCQNLKMTQSTVSEIVERLIAKGLLVKAPNEKDKRIVDISLSPRLAEDLNESISEMTNQSLVGVLDLLSPSEQEDVEKGMKLLVSAVKEKMIADGMDNNDYIDILYFSNKDKRKKSN</sequence>
<dbReference type="Proteomes" id="UP000219636">
    <property type="component" value="Unassembled WGS sequence"/>
</dbReference>
<evidence type="ECO:0000256" key="1">
    <source>
        <dbReference type="ARBA" id="ARBA00023015"/>
    </source>
</evidence>
<evidence type="ECO:0000313" key="5">
    <source>
        <dbReference type="EMBL" id="SOB99179.1"/>
    </source>
</evidence>